<dbReference type="Pfam" id="PF14111">
    <property type="entry name" value="DUF4283"/>
    <property type="match status" value="1"/>
</dbReference>
<dbReference type="EMBL" id="BKCJ010004223">
    <property type="protein sequence ID" value="GEU59754.1"/>
    <property type="molecule type" value="Genomic_DNA"/>
</dbReference>
<comment type="caution">
    <text evidence="4">The sequence shown here is derived from an EMBL/GenBank/DDBJ whole genome shotgun (WGS) entry which is preliminary data.</text>
</comment>
<dbReference type="PANTHER" id="PTHR33116:SF76">
    <property type="entry name" value="DUF4283 DOMAIN-CONTAINING PROTEIN"/>
    <property type="match status" value="1"/>
</dbReference>
<dbReference type="PANTHER" id="PTHR33116">
    <property type="entry name" value="REVERSE TRANSCRIPTASE ZINC-BINDING DOMAIN-CONTAINING PROTEIN-RELATED-RELATED"/>
    <property type="match status" value="1"/>
</dbReference>
<reference evidence="4" key="1">
    <citation type="journal article" date="2019" name="Sci. Rep.">
        <title>Draft genome of Tanacetum cinerariifolium, the natural source of mosquito coil.</title>
        <authorList>
            <person name="Yamashiro T."/>
            <person name="Shiraishi A."/>
            <person name="Satake H."/>
            <person name="Nakayama K."/>
        </authorList>
    </citation>
    <scope>NUCLEOTIDE SEQUENCE</scope>
</reference>
<feature type="region of interest" description="Disordered" evidence="1">
    <location>
        <begin position="399"/>
        <end position="423"/>
    </location>
</feature>
<feature type="domain" description="DUF4283" evidence="3">
    <location>
        <begin position="181"/>
        <end position="246"/>
    </location>
</feature>
<dbReference type="CDD" id="cd00303">
    <property type="entry name" value="retropepsin_like"/>
    <property type="match status" value="1"/>
</dbReference>
<dbReference type="InterPro" id="IPR026960">
    <property type="entry name" value="RVT-Znf"/>
</dbReference>
<name>A0A6L2LHQ3_TANCI</name>
<evidence type="ECO:0000259" key="2">
    <source>
        <dbReference type="Pfam" id="PF13966"/>
    </source>
</evidence>
<dbReference type="InterPro" id="IPR021109">
    <property type="entry name" value="Peptidase_aspartic_dom_sf"/>
</dbReference>
<sequence>MCSEFWGCYSLVCGSLASSKIGSAGSVVGLCTRANNRIIWKATWSSFVGGYGLGQIGEMRLLLQCQSLAVKAGFKEMEKIDPAVVTKSLANNFNEFIEKLSSQSSLHANAKANANIEMGEPAIATGSDNSREGIGAKGSFTLLLKKPMTSKAVRLSMMKNAESVTGANVAIPLPAVEEVSKRFKNTMYGYFIGKRLSFPVVENYVKNAWEKFGLERAMLSNGFFFFQFYSWDRMERVLENGPWLIQIGLSLITSQIGNPIMLDAYNSKMCQKSWGKNSYARALVEVSSLNPLQDSLVVAIPFPDGSGHLLESIEVEYKWTPPRCETCKIFDHVDDACPKRVKVVVQSQVKDDGFTKVNNRKNKKKQQSTNQQGSNRQVAGMKLTKPKLNLVYKAVNKQVTDKGTSSQPVERQSKLPPKHAEKENLVSLSNSFETLNEFEDAPPIKKVYGSTDVDNLLSDDEEDIENVYDETILNASKKKCFKGGKHSLSGANDNVHGLCSKVFKRWNWTSHSLSYMKGSRIIMGWNSDILNAVVIASDDQIMHTALWKNLKTHKGYVRGRPWVVLGDFNVSLSADEKSTGSSYIDTGMRDFQECVEDIEPYRTSDHAPAVVRIPMNSMKRPHAFKFFNLFVHNTRFKEVVSNVWHQTISGFWMFKVVRCLKLLKNPLRKLLFDHGNIHKNVKKLRHLDEAQQALDSDPSNVELREEEAAYLHAYQDAILMEERLLVQKAKIDWLKLGDANTAYFHNVVKSQTARNRIDSIVDNNGATIDGDQVPLAFIDHYTEFLGANSMIREISDQEIKDTMFSMGDNKASGPDGFSAAFFKEAWDIIRVDVCKAIKEFFTNGILLKELNHTIITLIPKDILTGFGFHHRMIGWIMECVTTTSFSLSINGCSHGFFKGLVSRTDLPIINCSKLNIINLCFDDDLFLFAHGDENSARVIMDSLEEFKNASGLTPSLLKSTAYFYNVLNYVKIKILSILPFEKGILPVKHLGVPLVPSRLVYRNCLELMERIKKRINDWKNKVLSFAGRTHLIRLVLGSMHVYWASIFILLSSLMHDLEQVSRGFLWCQGEMKRGKAKVAWEVVCLPKKEGGLESLWVKWAHLYKLNRKSFWDIPLHGNMSWGWRKILQVLSLVRPFFWSLIGDGKYTFACFDNWSAASLLSNLISNRDIYRAGLGCNARVSDIVLADSWVWPSGWLVKYHPLANIVVHNLTNAADCYTWLNRQNMEVGYSVAAVWECIRPRNNEIDWFNVVWFNHQIPRHAIHLWLVIKRKLKTQDTLRKSARSVTLKLVFAAACYFLWQERNNRLFKKTKRTQDQICGIIKDTGNLYERRLEECYDLIKNITAHHNDWDTSAHRGESSSSTTSSSEIANLAQQMIEMRKDMLQMYRSNQQVNYVTLSCETCGGPHSYYECQAIGGYTQDVYATTGNYNSGGNSYQPQGYRDLLSYRSKNFLGPSSFNNQNQGEIKKALFQRPEGALPSNTTPNPRADIKAITTRSGVVLAGPSVPPPSLYSSSKEVEQDLETITDHVLTETILLKKLPKKLRDPGKFLIPRDFPQFEKCMALADLGANINLMPLSLWKKLMLPELIPTRMILELVNRFVAYPAGIAEDVCIQVGKFTFPTNFVVIDYDVDPLVPFILGRPFLRMAHALVDVYGEELILRDGDEKLIFHADSISKHPQKHGNNGNGSRKSSSSANSSRRESLVSKGVRLGKESERGVSTDSSPKTDIDIIDPILERITYEITLVYSSPSGDDDDDLFDLKSNNEEWKKLFYGDLFDNTHSENEKDKDLKIECLINNELELPALHYGT</sequence>
<feature type="compositionally biased region" description="Low complexity" evidence="1">
    <location>
        <begin position="1681"/>
        <end position="1696"/>
    </location>
</feature>
<feature type="domain" description="Reverse transcriptase zinc-binding" evidence="2">
    <location>
        <begin position="1229"/>
        <end position="1282"/>
    </location>
</feature>
<feature type="region of interest" description="Disordered" evidence="1">
    <location>
        <begin position="358"/>
        <end position="380"/>
    </location>
</feature>
<evidence type="ECO:0008006" key="5">
    <source>
        <dbReference type="Google" id="ProtNLM"/>
    </source>
</evidence>
<evidence type="ECO:0000256" key="1">
    <source>
        <dbReference type="SAM" id="MobiDB-lite"/>
    </source>
</evidence>
<gene>
    <name evidence="4" type="ORF">Tci_031732</name>
</gene>
<dbReference type="Gene3D" id="2.40.70.10">
    <property type="entry name" value="Acid Proteases"/>
    <property type="match status" value="1"/>
</dbReference>
<protein>
    <recommendedName>
        <fullName evidence="5">Reverse transcriptase domain-containing protein</fullName>
    </recommendedName>
</protein>
<feature type="region of interest" description="Disordered" evidence="1">
    <location>
        <begin position="1674"/>
        <end position="1724"/>
    </location>
</feature>
<proteinExistence type="predicted"/>
<feature type="compositionally biased region" description="Basic and acidic residues" evidence="1">
    <location>
        <begin position="1709"/>
        <end position="1724"/>
    </location>
</feature>
<organism evidence="4">
    <name type="scientific">Tanacetum cinerariifolium</name>
    <name type="common">Dalmatian daisy</name>
    <name type="synonym">Chrysanthemum cinerariifolium</name>
    <dbReference type="NCBI Taxonomy" id="118510"/>
    <lineage>
        <taxon>Eukaryota</taxon>
        <taxon>Viridiplantae</taxon>
        <taxon>Streptophyta</taxon>
        <taxon>Embryophyta</taxon>
        <taxon>Tracheophyta</taxon>
        <taxon>Spermatophyta</taxon>
        <taxon>Magnoliopsida</taxon>
        <taxon>eudicotyledons</taxon>
        <taxon>Gunneridae</taxon>
        <taxon>Pentapetalae</taxon>
        <taxon>asterids</taxon>
        <taxon>campanulids</taxon>
        <taxon>Asterales</taxon>
        <taxon>Asteraceae</taxon>
        <taxon>Asteroideae</taxon>
        <taxon>Anthemideae</taxon>
        <taxon>Anthemidinae</taxon>
        <taxon>Tanacetum</taxon>
    </lineage>
</organism>
<accession>A0A6L2LHQ3</accession>
<feature type="compositionally biased region" description="Polar residues" evidence="1">
    <location>
        <begin position="399"/>
        <end position="410"/>
    </location>
</feature>
<dbReference type="Pfam" id="PF13966">
    <property type="entry name" value="zf-RVT"/>
    <property type="match status" value="1"/>
</dbReference>
<dbReference type="InterPro" id="IPR025558">
    <property type="entry name" value="DUF4283"/>
</dbReference>
<evidence type="ECO:0000313" key="4">
    <source>
        <dbReference type="EMBL" id="GEU59754.1"/>
    </source>
</evidence>
<evidence type="ECO:0000259" key="3">
    <source>
        <dbReference type="Pfam" id="PF14111"/>
    </source>
</evidence>